<reference evidence="1" key="1">
    <citation type="submission" date="2020-05" db="EMBL/GenBank/DDBJ databases">
        <authorList>
            <person name="Delgado-Blas J."/>
        </authorList>
    </citation>
    <scope>NUCLEOTIDE SEQUENCE</scope>
    <source>
        <strain evidence="1">BB1453</strain>
    </source>
</reference>
<dbReference type="EMBL" id="CAHPSF010000013">
    <property type="protein sequence ID" value="CAB5713113.1"/>
    <property type="molecule type" value="Genomic_DNA"/>
</dbReference>
<dbReference type="Proteomes" id="UP000834611">
    <property type="component" value="Unassembled WGS sequence"/>
</dbReference>
<evidence type="ECO:0008006" key="3">
    <source>
        <dbReference type="Google" id="ProtNLM"/>
    </source>
</evidence>
<evidence type="ECO:0000313" key="1">
    <source>
        <dbReference type="EMBL" id="CAB5713113.1"/>
    </source>
</evidence>
<gene>
    <name evidence="1" type="ORF">GHA_03811</name>
</gene>
<protein>
    <recommendedName>
        <fullName evidence="3">Phage tail protein</fullName>
    </recommendedName>
</protein>
<evidence type="ECO:0000313" key="2">
    <source>
        <dbReference type="Proteomes" id="UP000834611"/>
    </source>
</evidence>
<dbReference type="RefSeq" id="WP_239407276.1">
    <property type="nucleotide sequence ID" value="NZ_CAHPRV010000003.1"/>
</dbReference>
<organism evidence="1 2">
    <name type="scientific">Providencia rettgeri</name>
    <dbReference type="NCBI Taxonomy" id="587"/>
    <lineage>
        <taxon>Bacteria</taxon>
        <taxon>Pseudomonadati</taxon>
        <taxon>Pseudomonadota</taxon>
        <taxon>Gammaproteobacteria</taxon>
        <taxon>Enterobacterales</taxon>
        <taxon>Morganellaceae</taxon>
        <taxon>Providencia</taxon>
    </lineage>
</organism>
<comment type="caution">
    <text evidence="1">The sequence shown here is derived from an EMBL/GenBank/DDBJ whole genome shotgun (WGS) entry which is preliminary data.</text>
</comment>
<sequence>MFGLDNSSGVNVMPTIAPNSSQDPLWFTEGGSGLAASYPGQDWFNQIQAELLNILKEAGLSPEKGKLNQLTLAIKKINKEIYPLVQKLGDSNSAVMSQKAVSEAISESQVNVPDATTEIKGKVKLTEELGSSTELVLNQKAVSLNFDKQGSEINKINTLIPPSVISTVKNKMIIEVIESDQSTGNGEIITYRLTKTGWWVREKLVTGGYSGGASLPDNKCPVWRLGQLFICPHILTLKQTLSDKSANVSSWDFSPDQFVKGDGINKVKFHQISGGANEFIEFKTTTKEKEINFLFAATSTTDALMTVEIYVGNTLISTEKINTIGVGIGANFNTYVSSVKNPRPGSEIRVKFIKGSDRYAYIAGINVNFDTHIADDVDKVYWSILNKNQLIRPTQTGAMCYVFKESETDQFGGESHGGETPLSQKIYVDNAERVLTNNSVFSCDSFRVVQETQIVWSAANIITCFTEHRFNPDGTHEFIGSFVPTVGFKTHIAYCPMFTVDSNYFRRVTSPEYIKMDEYPNGSSVDFDYPINKFEIQGRDNAYTAGIIWSSSLDNNGVSNLLVKPYGDSSTKLYSGPAINKLVTLKPFSIHQFRYYF</sequence>
<proteinExistence type="predicted"/>
<name>A0A9N8D286_PRORE</name>
<accession>A0A9N8D286</accession>
<dbReference type="AlphaFoldDB" id="A0A9N8D286"/>